<evidence type="ECO:0000256" key="3">
    <source>
        <dbReference type="ARBA" id="ARBA00022692"/>
    </source>
</evidence>
<evidence type="ECO:0000256" key="7">
    <source>
        <dbReference type="SAM" id="SignalP"/>
    </source>
</evidence>
<organism evidence="8 9">
    <name type="scientific">Symbiodinium pilosum</name>
    <name type="common">Dinoflagellate</name>
    <dbReference type="NCBI Taxonomy" id="2952"/>
    <lineage>
        <taxon>Eukaryota</taxon>
        <taxon>Sar</taxon>
        <taxon>Alveolata</taxon>
        <taxon>Dinophyceae</taxon>
        <taxon>Suessiales</taxon>
        <taxon>Symbiodiniaceae</taxon>
        <taxon>Symbiodinium</taxon>
    </lineage>
</organism>
<keyword evidence="9" id="KW-1185">Reference proteome</keyword>
<keyword evidence="4 6" id="KW-1133">Transmembrane helix</keyword>
<comment type="similarity">
    <text evidence="2 6">Belongs to the CTL (choline transporter-like) family.</text>
</comment>
<dbReference type="EMBL" id="CAJNIZ010005892">
    <property type="protein sequence ID" value="CAE7245511.1"/>
    <property type="molecule type" value="Genomic_DNA"/>
</dbReference>
<feature type="transmembrane region" description="Helical" evidence="6">
    <location>
        <begin position="137"/>
        <end position="156"/>
    </location>
</feature>
<dbReference type="GO" id="GO:0005886">
    <property type="term" value="C:plasma membrane"/>
    <property type="evidence" value="ECO:0007669"/>
    <property type="project" value="UniProtKB-SubCell"/>
</dbReference>
<evidence type="ECO:0000256" key="2">
    <source>
        <dbReference type="ARBA" id="ARBA00007168"/>
    </source>
</evidence>
<dbReference type="InterPro" id="IPR007603">
    <property type="entry name" value="Choline_transptr-like"/>
</dbReference>
<feature type="chain" id="PRO_5032793830" description="Choline transporter-like protein" evidence="7">
    <location>
        <begin position="20"/>
        <end position="249"/>
    </location>
</feature>
<protein>
    <recommendedName>
        <fullName evidence="6">Choline transporter-like protein</fullName>
    </recommendedName>
</protein>
<keyword evidence="5 6" id="KW-0472">Membrane</keyword>
<dbReference type="Pfam" id="PF04515">
    <property type="entry name" value="Choline_transpo"/>
    <property type="match status" value="1"/>
</dbReference>
<dbReference type="AlphaFoldDB" id="A0A812LEZ2"/>
<accession>A0A812LEZ2</accession>
<evidence type="ECO:0000256" key="6">
    <source>
        <dbReference type="RuleBase" id="RU368066"/>
    </source>
</evidence>
<evidence type="ECO:0000313" key="8">
    <source>
        <dbReference type="EMBL" id="CAE7245511.1"/>
    </source>
</evidence>
<comment type="caution">
    <text evidence="8">The sequence shown here is derived from an EMBL/GenBank/DDBJ whole genome shotgun (WGS) entry which is preliminary data.</text>
</comment>
<evidence type="ECO:0000256" key="1">
    <source>
        <dbReference type="ARBA" id="ARBA00004141"/>
    </source>
</evidence>
<dbReference type="GO" id="GO:0022857">
    <property type="term" value="F:transmembrane transporter activity"/>
    <property type="evidence" value="ECO:0007669"/>
    <property type="project" value="UniProtKB-UniRule"/>
</dbReference>
<reference evidence="8" key="1">
    <citation type="submission" date="2021-02" db="EMBL/GenBank/DDBJ databases">
        <authorList>
            <person name="Dougan E. K."/>
            <person name="Rhodes N."/>
            <person name="Thang M."/>
            <person name="Chan C."/>
        </authorList>
    </citation>
    <scope>NUCLEOTIDE SEQUENCE</scope>
</reference>
<evidence type="ECO:0000256" key="4">
    <source>
        <dbReference type="ARBA" id="ARBA00022989"/>
    </source>
</evidence>
<comment type="caution">
    <text evidence="6">Lacks conserved residue(s) required for the propagation of feature annotation.</text>
</comment>
<evidence type="ECO:0000313" key="9">
    <source>
        <dbReference type="Proteomes" id="UP000649617"/>
    </source>
</evidence>
<sequence>VSIGFLRPFRFLLGTLTAAARMAKQTTFGNATDYCCQCFVDIYEQHFEKFSSHAYIEVAVSALPLRDARKLASKNSKRQVAEMGSLNGTTFIFQLICGALVWWAGYFIVYLTVGGFFPGLEGYGDPLSGYYVGHPGVWSNVGGIVSVVVAFPYMMVFDAASNTILYCVLVDVLQQQERSGFRFWSNKWWGWWKSNSVWKWWNAEETPRNSNVKRNLRSQCSGISSSSSSSSLWSMVTAFSRGSSSSSNS</sequence>
<gene>
    <name evidence="8" type="primary">CIPK9</name>
    <name evidence="8" type="ORF">SPIL2461_LOCUS4468</name>
</gene>
<feature type="non-terminal residue" evidence="8">
    <location>
        <position position="1"/>
    </location>
</feature>
<evidence type="ECO:0000256" key="5">
    <source>
        <dbReference type="ARBA" id="ARBA00023136"/>
    </source>
</evidence>
<dbReference type="Proteomes" id="UP000649617">
    <property type="component" value="Unassembled WGS sequence"/>
</dbReference>
<name>A0A812LEZ2_SYMPI</name>
<dbReference type="OrthoDB" id="445888at2759"/>
<comment type="function">
    <text evidence="6">Choline transporter.</text>
</comment>
<feature type="signal peptide" evidence="7">
    <location>
        <begin position="1"/>
        <end position="19"/>
    </location>
</feature>
<keyword evidence="3 6" id="KW-0812">Transmembrane</keyword>
<proteinExistence type="inferred from homology"/>
<feature type="transmembrane region" description="Helical" evidence="6">
    <location>
        <begin position="91"/>
        <end position="117"/>
    </location>
</feature>
<keyword evidence="7" id="KW-0732">Signal</keyword>
<comment type="subcellular location">
    <subcellularLocation>
        <location evidence="6">Cell membrane</location>
        <topology evidence="6">Multi-pass membrane protein</topology>
    </subcellularLocation>
    <subcellularLocation>
        <location evidence="1">Membrane</location>
        <topology evidence="1">Multi-pass membrane protein</topology>
    </subcellularLocation>
</comment>